<dbReference type="PROSITE" id="PS00455">
    <property type="entry name" value="AMP_BINDING"/>
    <property type="match status" value="1"/>
</dbReference>
<dbReference type="STRING" id="341036.SAMN05660649_01735"/>
<proteinExistence type="inferred from homology"/>
<keyword evidence="2" id="KW-0436">Ligase</keyword>
<accession>A0A1I2S524</accession>
<dbReference type="InterPro" id="IPR020845">
    <property type="entry name" value="AMP-binding_CS"/>
</dbReference>
<dbReference type="Gene3D" id="3.30.300.30">
    <property type="match status" value="1"/>
</dbReference>
<comment type="similarity">
    <text evidence="1">Belongs to the ATP-dependent AMP-binding enzyme family.</text>
</comment>
<dbReference type="Proteomes" id="UP000199337">
    <property type="component" value="Unassembled WGS sequence"/>
</dbReference>
<protein>
    <submittedName>
        <fullName evidence="5">Fatty-acyl-CoA synthase</fullName>
    </submittedName>
</protein>
<reference evidence="6" key="1">
    <citation type="submission" date="2016-10" db="EMBL/GenBank/DDBJ databases">
        <authorList>
            <person name="Varghese N."/>
            <person name="Submissions S."/>
        </authorList>
    </citation>
    <scope>NUCLEOTIDE SEQUENCE [LARGE SCALE GENOMIC DNA]</scope>
    <source>
        <strain evidence="6">DSM 17038</strain>
    </source>
</reference>
<dbReference type="InterPro" id="IPR042099">
    <property type="entry name" value="ANL_N_sf"/>
</dbReference>
<gene>
    <name evidence="5" type="ORF">SAMN05660649_01735</name>
</gene>
<dbReference type="InterPro" id="IPR000873">
    <property type="entry name" value="AMP-dep_synth/lig_dom"/>
</dbReference>
<dbReference type="SUPFAM" id="SSF56801">
    <property type="entry name" value="Acetyl-CoA synthetase-like"/>
    <property type="match status" value="1"/>
</dbReference>
<dbReference type="Pfam" id="PF00501">
    <property type="entry name" value="AMP-binding"/>
    <property type="match status" value="1"/>
</dbReference>
<dbReference type="Pfam" id="PF13193">
    <property type="entry name" value="AMP-binding_C"/>
    <property type="match status" value="1"/>
</dbReference>
<dbReference type="AlphaFoldDB" id="A0A1I2S524"/>
<dbReference type="CDD" id="cd05917">
    <property type="entry name" value="FACL_like_2"/>
    <property type="match status" value="1"/>
</dbReference>
<evidence type="ECO:0000256" key="1">
    <source>
        <dbReference type="ARBA" id="ARBA00006432"/>
    </source>
</evidence>
<feature type="domain" description="AMP-dependent synthetase/ligase" evidence="3">
    <location>
        <begin position="23"/>
        <end position="408"/>
    </location>
</feature>
<evidence type="ECO:0000313" key="6">
    <source>
        <dbReference type="Proteomes" id="UP000199337"/>
    </source>
</evidence>
<evidence type="ECO:0000259" key="3">
    <source>
        <dbReference type="Pfam" id="PF00501"/>
    </source>
</evidence>
<dbReference type="InterPro" id="IPR025110">
    <property type="entry name" value="AMP-bd_C"/>
</dbReference>
<dbReference type="FunFam" id="3.30.300.30:FF:000008">
    <property type="entry name" value="2,3-dihydroxybenzoate-AMP ligase"/>
    <property type="match status" value="1"/>
</dbReference>
<keyword evidence="6" id="KW-1185">Reference proteome</keyword>
<dbReference type="PANTHER" id="PTHR43201:SF5">
    <property type="entry name" value="MEDIUM-CHAIN ACYL-COA LIGASE ACSF2, MITOCHONDRIAL"/>
    <property type="match status" value="1"/>
</dbReference>
<evidence type="ECO:0000313" key="5">
    <source>
        <dbReference type="EMBL" id="SFG46849.1"/>
    </source>
</evidence>
<dbReference type="EMBL" id="FOOX01000005">
    <property type="protein sequence ID" value="SFG46849.1"/>
    <property type="molecule type" value="Genomic_DNA"/>
</dbReference>
<dbReference type="Gene3D" id="3.40.50.12780">
    <property type="entry name" value="N-terminal domain of ligase-like"/>
    <property type="match status" value="1"/>
</dbReference>
<dbReference type="FunFam" id="3.40.50.12780:FF:000003">
    <property type="entry name" value="Long-chain-fatty-acid--CoA ligase FadD"/>
    <property type="match status" value="1"/>
</dbReference>
<feature type="domain" description="AMP-binding enzyme C-terminal" evidence="4">
    <location>
        <begin position="459"/>
        <end position="534"/>
    </location>
</feature>
<dbReference type="PANTHER" id="PTHR43201">
    <property type="entry name" value="ACYL-COA SYNTHETASE"/>
    <property type="match status" value="1"/>
</dbReference>
<sequence>MKAPDYEIGKVTIGQLVNLMADNLGDMPAVMYPQKEINLNYKQFKDVCNQVAKGLMALGIQKGENISIWANNVPEWIYAQFGSAKMGAVLVTVNTNYRSFELEYLLKQSDSTTIILVNGIKQPNEYVDIMYELCPELNNCEPGKLNSAKLPKLKNVIYIGSEKLPGMYNWDDLAELSKATKDEKLFGRESSLHPDDVINMQYTSGTTGFPKGVMLTHTNIIGNAQSMAECQNFTPNDCLCIPVPFFHCFGCVIGTLVCLVSGATMAPVESFNAKAVLNTIQECKCTAVHGVPTMFIAELEEMEKNTYDTSTLRTGVMAGAPCPIEIMKAVVNKMGASEICITYGQTEASPGITMTRSSDPIELRVSTVGRALSNVEVKIVNPETGEDLPFGVQGELCTRGYHVMKGYYNMPEATAQAIDNDQWLHTGDLAVMDENGYCKITGRLKDMIIRGGENIYPREVEEFLYTHPQIKDVQVVGVPSRKYGEEVMAFIQIKPGETISEDDIKEFCKGKIARHKIPAFIMFINEYPTTASGKIQKYKLRDIAIKELGREEDAEIETA</sequence>
<dbReference type="GO" id="GO:0031956">
    <property type="term" value="F:medium-chain fatty acid-CoA ligase activity"/>
    <property type="evidence" value="ECO:0007669"/>
    <property type="project" value="TreeGrafter"/>
</dbReference>
<evidence type="ECO:0000256" key="2">
    <source>
        <dbReference type="ARBA" id="ARBA00022598"/>
    </source>
</evidence>
<evidence type="ECO:0000259" key="4">
    <source>
        <dbReference type="Pfam" id="PF13193"/>
    </source>
</evidence>
<dbReference type="GO" id="GO:0006631">
    <property type="term" value="P:fatty acid metabolic process"/>
    <property type="evidence" value="ECO:0007669"/>
    <property type="project" value="TreeGrafter"/>
</dbReference>
<organism evidence="5 6">
    <name type="scientific">Desulfotruncus arcticus DSM 17038</name>
    <dbReference type="NCBI Taxonomy" id="1121424"/>
    <lineage>
        <taxon>Bacteria</taxon>
        <taxon>Bacillati</taxon>
        <taxon>Bacillota</taxon>
        <taxon>Clostridia</taxon>
        <taxon>Eubacteriales</taxon>
        <taxon>Desulfallaceae</taxon>
        <taxon>Desulfotruncus</taxon>
    </lineage>
</organism>
<dbReference type="InterPro" id="IPR045851">
    <property type="entry name" value="AMP-bd_C_sf"/>
</dbReference>
<name>A0A1I2S524_9FIRM</name>